<keyword evidence="2" id="KW-1185">Reference proteome</keyword>
<gene>
    <name evidence="1" type="ORF">ACOLOM_LOCUS9760</name>
</gene>
<dbReference type="EMBL" id="CAJVPT010029205">
    <property type="protein sequence ID" value="CAG8689609.1"/>
    <property type="molecule type" value="Genomic_DNA"/>
</dbReference>
<evidence type="ECO:0000313" key="1">
    <source>
        <dbReference type="EMBL" id="CAG8689609.1"/>
    </source>
</evidence>
<evidence type="ECO:0000313" key="2">
    <source>
        <dbReference type="Proteomes" id="UP000789525"/>
    </source>
</evidence>
<feature type="non-terminal residue" evidence="1">
    <location>
        <position position="551"/>
    </location>
</feature>
<proteinExistence type="predicted"/>
<reference evidence="1" key="1">
    <citation type="submission" date="2021-06" db="EMBL/GenBank/DDBJ databases">
        <authorList>
            <person name="Kallberg Y."/>
            <person name="Tangrot J."/>
            <person name="Rosling A."/>
        </authorList>
    </citation>
    <scope>NUCLEOTIDE SEQUENCE</scope>
    <source>
        <strain evidence="1">CL356</strain>
    </source>
</reference>
<sequence>MRWIAPLNLMLDYRIKRIENLVLQCNGEPNFLAARFDPPTPARALVEPGNSISVQFLLVKSRNKKVTSLAVNGNAVRRSELDSPTITNRGEGFMSQPPDTKGLEGDERKPNYKSCQENAQVWGLYLKEANLEDQELTAIWNNGLDSLLIFAGLFASIITSFLIESSGGLKEDPQERLLQDIRSILINEPVSPTSNFQPDPSSLHVNALWYCSFTLTLISALSGVLAKGWIAYYNPASRRERASDACERHLRATRAQLWKLGPVINIIPLLIQLSLILFFVGLIIQIWDNDVRIWVITFPFQTPITGILEGSLQARRSRRKPRATNLPQLQRWSSWKNSITSFINAGLAKPKQTEMEAHILAWTIANSTEDQTVDEAIMAIGSAKPNEDLRRKKLENALIALLQLEQPLFIDMNTSGLAESGQLDQPFLYLLHDGQPLHRWDDFKPFLQPLVFSLRIHILVSSKQDDHMESWEQTKAKLHQMAKNGWMPYVWEVMLLAALRGFLHGGEMVHRSCGILIADFLSTGKHGETQVDNETPYYCAARMLVKELTEL</sequence>
<organism evidence="1 2">
    <name type="scientific">Acaulospora colombiana</name>
    <dbReference type="NCBI Taxonomy" id="27376"/>
    <lineage>
        <taxon>Eukaryota</taxon>
        <taxon>Fungi</taxon>
        <taxon>Fungi incertae sedis</taxon>
        <taxon>Mucoromycota</taxon>
        <taxon>Glomeromycotina</taxon>
        <taxon>Glomeromycetes</taxon>
        <taxon>Diversisporales</taxon>
        <taxon>Acaulosporaceae</taxon>
        <taxon>Acaulospora</taxon>
    </lineage>
</organism>
<comment type="caution">
    <text evidence="1">The sequence shown here is derived from an EMBL/GenBank/DDBJ whole genome shotgun (WGS) entry which is preliminary data.</text>
</comment>
<protein>
    <submittedName>
        <fullName evidence="1">7880_t:CDS:1</fullName>
    </submittedName>
</protein>
<accession>A0ACA9P2Y5</accession>
<dbReference type="Proteomes" id="UP000789525">
    <property type="component" value="Unassembled WGS sequence"/>
</dbReference>
<name>A0ACA9P2Y5_9GLOM</name>